<keyword evidence="8 9" id="KW-0472">Membrane</keyword>
<dbReference type="GO" id="GO:0065002">
    <property type="term" value="P:intracellular protein transmembrane transport"/>
    <property type="evidence" value="ECO:0007669"/>
    <property type="project" value="UniProtKB-UniRule"/>
</dbReference>
<comment type="caution">
    <text evidence="12">The sequence shown here is derived from an EMBL/GenBank/DDBJ whole genome shotgun (WGS) entry which is preliminary data.</text>
</comment>
<gene>
    <name evidence="9" type="primary">secD</name>
    <name evidence="12" type="ORF">EV189_1201</name>
</gene>
<dbReference type="Pfam" id="PF02355">
    <property type="entry name" value="SecD_SecF_C"/>
    <property type="match status" value="1"/>
</dbReference>
<feature type="domain" description="SSD" evidence="11">
    <location>
        <begin position="449"/>
        <end position="580"/>
    </location>
</feature>
<dbReference type="PROSITE" id="PS50156">
    <property type="entry name" value="SSD"/>
    <property type="match status" value="1"/>
</dbReference>
<evidence type="ECO:0000256" key="3">
    <source>
        <dbReference type="ARBA" id="ARBA00022475"/>
    </source>
</evidence>
<feature type="transmembrane region" description="Helical" evidence="9">
    <location>
        <begin position="424"/>
        <end position="444"/>
    </location>
</feature>
<dbReference type="Gene3D" id="1.20.1640.10">
    <property type="entry name" value="Multidrug efflux transporter AcrB transmembrane domain"/>
    <property type="match status" value="1"/>
</dbReference>
<dbReference type="GO" id="GO:0006605">
    <property type="term" value="P:protein targeting"/>
    <property type="evidence" value="ECO:0007669"/>
    <property type="project" value="UniProtKB-UniRule"/>
</dbReference>
<evidence type="ECO:0000256" key="7">
    <source>
        <dbReference type="ARBA" id="ARBA00023010"/>
    </source>
</evidence>
<feature type="transmembrane region" description="Helical" evidence="9">
    <location>
        <begin position="483"/>
        <end position="502"/>
    </location>
</feature>
<evidence type="ECO:0000259" key="11">
    <source>
        <dbReference type="PROSITE" id="PS50156"/>
    </source>
</evidence>
<feature type="compositionally biased region" description="Low complexity" evidence="10">
    <location>
        <begin position="604"/>
        <end position="618"/>
    </location>
</feature>
<keyword evidence="4 9" id="KW-0812">Transmembrane</keyword>
<dbReference type="InterPro" id="IPR048631">
    <property type="entry name" value="SecD_1st"/>
</dbReference>
<evidence type="ECO:0000313" key="12">
    <source>
        <dbReference type="EMBL" id="RZS89438.1"/>
    </source>
</evidence>
<evidence type="ECO:0000256" key="6">
    <source>
        <dbReference type="ARBA" id="ARBA00022989"/>
    </source>
</evidence>
<dbReference type="Pfam" id="PF21760">
    <property type="entry name" value="SecD_1st"/>
    <property type="match status" value="1"/>
</dbReference>
<feature type="transmembrane region" description="Helical" evidence="9">
    <location>
        <begin position="554"/>
        <end position="573"/>
    </location>
</feature>
<evidence type="ECO:0000256" key="4">
    <source>
        <dbReference type="ARBA" id="ARBA00022692"/>
    </source>
</evidence>
<dbReference type="Gene3D" id="3.30.70.3220">
    <property type="match status" value="1"/>
</dbReference>
<comment type="function">
    <text evidence="9">Part of the Sec protein translocase complex. Interacts with the SecYEG preprotein conducting channel. SecDF uses the proton motive force (PMF) to complete protein translocation after the ATP-dependent function of SecA.</text>
</comment>
<dbReference type="AlphaFoldDB" id="A0A4Q7NRP3"/>
<dbReference type="NCBIfam" id="TIGR01129">
    <property type="entry name" value="secD"/>
    <property type="match status" value="1"/>
</dbReference>
<comment type="caution">
    <text evidence="9">Lacks conserved residue(s) required for the propagation of feature annotation.</text>
</comment>
<dbReference type="HAMAP" id="MF_01463_B">
    <property type="entry name" value="SecD_B"/>
    <property type="match status" value="1"/>
</dbReference>
<dbReference type="InterPro" id="IPR048634">
    <property type="entry name" value="SecD_SecF_C"/>
</dbReference>
<dbReference type="Pfam" id="PF22599">
    <property type="entry name" value="SecDF_P1_head"/>
    <property type="match status" value="1"/>
</dbReference>
<feature type="region of interest" description="Disordered" evidence="10">
    <location>
        <begin position="165"/>
        <end position="188"/>
    </location>
</feature>
<feature type="transmembrane region" description="Helical" evidence="9">
    <location>
        <begin position="530"/>
        <end position="548"/>
    </location>
</feature>
<dbReference type="GO" id="GO:0043952">
    <property type="term" value="P:protein transport by the Sec complex"/>
    <property type="evidence" value="ECO:0007669"/>
    <property type="project" value="UniProtKB-UniRule"/>
</dbReference>
<name>A0A4Q7NRP3_9ACTN</name>
<dbReference type="InterPro" id="IPR022813">
    <property type="entry name" value="SecD/SecF_arch_bac"/>
</dbReference>
<keyword evidence="5 9" id="KW-0653">Protein transport</keyword>
<evidence type="ECO:0000256" key="1">
    <source>
        <dbReference type="ARBA" id="ARBA00004651"/>
    </source>
</evidence>
<sequence length="624" mass="63189">MARSQQSRSTRPGKALGLMVLVLAVLFGGIGLGVAFGKDASWAPKLGLDLEGGSTITLTPQATQGSKVTGESINEAISIIRQRIDAAGVGESEVTAQGTGTGRSIVVSVPGKQDNALLKAASQTAQLRIRQVLATASDPSAAATASPSASSSAGSATGSASATASASASASPSPSTSGQGRAPSAALAAATPSASGAAITATAATATPAASPTETTVAASAAASAPASSAAAVPVTPASDLPALAKQLAAQAAAGQDVTAALAGAQCPPGDQVPYDQDDANSPVITCYAGGKFLLAKADLVGKDVSDAYGEPEPDSRGNATNTWQVTLKFTGAGATKWGNLTERVSSQALQNAQLNYISVELDGKIISNATVTQRLGGDSRITGNFSVSQAQQLGRQIKFGALPLSFTQSDVQTVSASLGSDQLRGGLIAGGIGLLLVVLYSLLYYRGLGLISVASLVVSAVTTYGLVAFLSNQMGYRLSLPGIAGLIVAIGITADSFIVYFERLRDEVREGRTLRVAVETGWSRARRTILTADFVSFLAAAVLYVISVGSVKGFAFTLGLTTIVDVVIVFLFTKPLVTLAARHDFFTGGHPWSGLDPRRLGAKPRAAVAAPARPTRPSLSKEA</sequence>
<evidence type="ECO:0000313" key="13">
    <source>
        <dbReference type="Proteomes" id="UP000293638"/>
    </source>
</evidence>
<feature type="region of interest" description="Disordered" evidence="10">
    <location>
        <begin position="604"/>
        <end position="624"/>
    </location>
</feature>
<evidence type="ECO:0000256" key="2">
    <source>
        <dbReference type="ARBA" id="ARBA00022448"/>
    </source>
</evidence>
<comment type="subcellular location">
    <subcellularLocation>
        <location evidence="1 9">Cell membrane</location>
        <topology evidence="1 9">Multi-pass membrane protein</topology>
    </subcellularLocation>
</comment>
<reference evidence="12 13" key="1">
    <citation type="submission" date="2019-02" db="EMBL/GenBank/DDBJ databases">
        <title>Genomic Encyclopedia of Type Strains, Phase IV (KMG-IV): sequencing the most valuable type-strain genomes for metagenomic binning, comparative biology and taxonomic classification.</title>
        <authorList>
            <person name="Goeker M."/>
        </authorList>
    </citation>
    <scope>NUCLEOTIDE SEQUENCE [LARGE SCALE GENOMIC DNA]</scope>
    <source>
        <strain evidence="12 13">DSM 45622</strain>
    </source>
</reference>
<proteinExistence type="inferred from homology"/>
<dbReference type="Proteomes" id="UP000293638">
    <property type="component" value="Unassembled WGS sequence"/>
</dbReference>
<keyword evidence="13" id="KW-1185">Reference proteome</keyword>
<evidence type="ECO:0000256" key="8">
    <source>
        <dbReference type="ARBA" id="ARBA00023136"/>
    </source>
</evidence>
<evidence type="ECO:0000256" key="10">
    <source>
        <dbReference type="SAM" id="MobiDB-lite"/>
    </source>
</evidence>
<keyword evidence="3 9" id="KW-1003">Cell membrane</keyword>
<dbReference type="EMBL" id="SGXD01000002">
    <property type="protein sequence ID" value="RZS89438.1"/>
    <property type="molecule type" value="Genomic_DNA"/>
</dbReference>
<evidence type="ECO:0000256" key="9">
    <source>
        <dbReference type="HAMAP-Rule" id="MF_01463"/>
    </source>
</evidence>
<feature type="transmembrane region" description="Helical" evidence="9">
    <location>
        <begin position="451"/>
        <end position="471"/>
    </location>
</feature>
<dbReference type="NCBIfam" id="TIGR00916">
    <property type="entry name" value="2A0604s01"/>
    <property type="match status" value="1"/>
</dbReference>
<protein>
    <recommendedName>
        <fullName evidence="9">Protein translocase subunit SecD</fullName>
    </recommendedName>
</protein>
<comment type="subunit">
    <text evidence="9">Forms a complex with SecF. Part of the essential Sec protein translocation apparatus which comprises SecA, SecYEG and auxiliary proteins SecDF. Other proteins may also be involved.</text>
</comment>
<dbReference type="GO" id="GO:0005886">
    <property type="term" value="C:plasma membrane"/>
    <property type="evidence" value="ECO:0007669"/>
    <property type="project" value="UniProtKB-SubCell"/>
</dbReference>
<dbReference type="RefSeq" id="WP_231116114.1">
    <property type="nucleotide sequence ID" value="NZ_SGXD01000002.1"/>
</dbReference>
<dbReference type="Gene3D" id="3.30.1360.200">
    <property type="match status" value="1"/>
</dbReference>
<organism evidence="12 13">
    <name type="scientific">Motilibacter rhizosphaerae</name>
    <dbReference type="NCBI Taxonomy" id="598652"/>
    <lineage>
        <taxon>Bacteria</taxon>
        <taxon>Bacillati</taxon>
        <taxon>Actinomycetota</taxon>
        <taxon>Actinomycetes</taxon>
        <taxon>Motilibacterales</taxon>
        <taxon>Motilibacteraceae</taxon>
        <taxon>Motilibacter</taxon>
    </lineage>
</organism>
<keyword evidence="2 9" id="KW-0813">Transport</keyword>
<dbReference type="InterPro" id="IPR055344">
    <property type="entry name" value="SecD_SecF_C_bact"/>
</dbReference>
<dbReference type="PANTHER" id="PTHR30081:SF1">
    <property type="entry name" value="PROTEIN TRANSLOCASE SUBUNIT SECD"/>
    <property type="match status" value="1"/>
</dbReference>
<keyword evidence="7 9" id="KW-0811">Translocation</keyword>
<dbReference type="PANTHER" id="PTHR30081">
    <property type="entry name" value="PROTEIN-EXPORT MEMBRANE PROTEIN SEC"/>
    <property type="match status" value="1"/>
</dbReference>
<keyword evidence="6 9" id="KW-1133">Transmembrane helix</keyword>
<dbReference type="GO" id="GO:0015450">
    <property type="term" value="F:protein-transporting ATPase activity"/>
    <property type="evidence" value="ECO:0007669"/>
    <property type="project" value="InterPro"/>
</dbReference>
<accession>A0A4Q7NRP3</accession>
<comment type="similarity">
    <text evidence="9">Belongs to the SecD/SecF family. SecD subfamily.</text>
</comment>
<dbReference type="InterPro" id="IPR054384">
    <property type="entry name" value="SecDF_P1_head"/>
</dbReference>
<dbReference type="InterPro" id="IPR005791">
    <property type="entry name" value="SecD"/>
</dbReference>
<dbReference type="InterPro" id="IPR000731">
    <property type="entry name" value="SSD"/>
</dbReference>
<dbReference type="SUPFAM" id="SSF82866">
    <property type="entry name" value="Multidrug efflux transporter AcrB transmembrane domain"/>
    <property type="match status" value="1"/>
</dbReference>
<evidence type="ECO:0000256" key="5">
    <source>
        <dbReference type="ARBA" id="ARBA00022927"/>
    </source>
</evidence>